<organism evidence="1 2">
    <name type="scientific">Bradyrhizobium denitrificans</name>
    <dbReference type="NCBI Taxonomy" id="2734912"/>
    <lineage>
        <taxon>Bacteria</taxon>
        <taxon>Pseudomonadati</taxon>
        <taxon>Pseudomonadota</taxon>
        <taxon>Alphaproteobacteria</taxon>
        <taxon>Hyphomicrobiales</taxon>
        <taxon>Nitrobacteraceae</taxon>
        <taxon>Bradyrhizobium</taxon>
    </lineage>
</organism>
<accession>A0ABS5GB02</accession>
<protein>
    <recommendedName>
        <fullName evidence="3">Transposase</fullName>
    </recommendedName>
</protein>
<reference evidence="2" key="1">
    <citation type="journal article" date="2021" name="ISME J.">
        <title>Evolutionary origin and ecological implication of a unique nif island in free-living Bradyrhizobium lineages.</title>
        <authorList>
            <person name="Tao J."/>
        </authorList>
    </citation>
    <scope>NUCLEOTIDE SEQUENCE [LARGE SCALE GENOMIC DNA]</scope>
    <source>
        <strain evidence="2">SZCCT0094</strain>
    </source>
</reference>
<evidence type="ECO:0008006" key="3">
    <source>
        <dbReference type="Google" id="ProtNLM"/>
    </source>
</evidence>
<dbReference type="Proteomes" id="UP001314635">
    <property type="component" value="Unassembled WGS sequence"/>
</dbReference>
<gene>
    <name evidence="1" type="ORF">JQ619_22395</name>
</gene>
<name>A0ABS5GB02_9BRAD</name>
<comment type="caution">
    <text evidence="1">The sequence shown here is derived from an EMBL/GenBank/DDBJ whole genome shotgun (WGS) entry which is preliminary data.</text>
</comment>
<dbReference type="RefSeq" id="WP_172242870.1">
    <property type="nucleotide sequence ID" value="NZ_JABFDP010000044.1"/>
</dbReference>
<keyword evidence="2" id="KW-1185">Reference proteome</keyword>
<dbReference type="EMBL" id="JAFCLK010000021">
    <property type="protein sequence ID" value="MBR1138517.1"/>
    <property type="molecule type" value="Genomic_DNA"/>
</dbReference>
<proteinExistence type="predicted"/>
<sequence length="125" mass="14855">MPKNDEAQQRRNLVNVSRFERHWEPLGINFSDFFTCRLRVQYRDLDKSVTTTARLFPGGRVYVSEAEWFNADDHYTEFLVDFQTYKLTKRRRALRVYGGGPRPPADKMGGPYVYDIRPIKKKRHP</sequence>
<evidence type="ECO:0000313" key="1">
    <source>
        <dbReference type="EMBL" id="MBR1138517.1"/>
    </source>
</evidence>
<evidence type="ECO:0000313" key="2">
    <source>
        <dbReference type="Proteomes" id="UP001314635"/>
    </source>
</evidence>